<keyword evidence="3" id="KW-0274">FAD</keyword>
<dbReference type="Proteomes" id="UP000199495">
    <property type="component" value="Unassembled WGS sequence"/>
</dbReference>
<evidence type="ECO:0000259" key="5">
    <source>
        <dbReference type="Pfam" id="PF00732"/>
    </source>
</evidence>
<dbReference type="AlphaFoldDB" id="A0A1G7TLL9"/>
<dbReference type="SUPFAM" id="SSF51905">
    <property type="entry name" value="FAD/NAD(P)-binding domain"/>
    <property type="match status" value="1"/>
</dbReference>
<dbReference type="Pfam" id="PF00732">
    <property type="entry name" value="GMC_oxred_N"/>
    <property type="match status" value="1"/>
</dbReference>
<feature type="domain" description="Glucose-methanol-choline oxidoreductase C-terminal" evidence="6">
    <location>
        <begin position="456"/>
        <end position="578"/>
    </location>
</feature>
<accession>A0A1G7TLL9</accession>
<reference evidence="7 8" key="1">
    <citation type="submission" date="2016-10" db="EMBL/GenBank/DDBJ databases">
        <authorList>
            <person name="de Groot N.N."/>
        </authorList>
    </citation>
    <scope>NUCLEOTIDE SEQUENCE [LARGE SCALE GENOMIC DNA]</scope>
    <source>
        <strain evidence="7 8">CGMCC 1.10267</strain>
    </source>
</reference>
<evidence type="ECO:0000256" key="3">
    <source>
        <dbReference type="ARBA" id="ARBA00022827"/>
    </source>
</evidence>
<dbReference type="GO" id="GO:0016614">
    <property type="term" value="F:oxidoreductase activity, acting on CH-OH group of donors"/>
    <property type="evidence" value="ECO:0007669"/>
    <property type="project" value="InterPro"/>
</dbReference>
<dbReference type="STRING" id="440168.SAMN04487974_102198"/>
<dbReference type="Gene3D" id="3.50.50.60">
    <property type="entry name" value="FAD/NAD(P)-binding domain"/>
    <property type="match status" value="2"/>
</dbReference>
<evidence type="ECO:0000256" key="1">
    <source>
        <dbReference type="ARBA" id="ARBA00010790"/>
    </source>
</evidence>
<dbReference type="GO" id="GO:0050660">
    <property type="term" value="F:flavin adenine dinucleotide binding"/>
    <property type="evidence" value="ECO:0007669"/>
    <property type="project" value="InterPro"/>
</dbReference>
<dbReference type="PANTHER" id="PTHR46056">
    <property type="entry name" value="LONG-CHAIN-ALCOHOL OXIDASE"/>
    <property type="match status" value="1"/>
</dbReference>
<dbReference type="SUPFAM" id="SSF54373">
    <property type="entry name" value="FAD-linked reductases, C-terminal domain"/>
    <property type="match status" value="1"/>
</dbReference>
<evidence type="ECO:0000256" key="2">
    <source>
        <dbReference type="ARBA" id="ARBA00022630"/>
    </source>
</evidence>
<protein>
    <submittedName>
        <fullName evidence="7">Gluconate 2-dehydrogenase alpha chain</fullName>
    </submittedName>
</protein>
<dbReference type="Pfam" id="PF05199">
    <property type="entry name" value="GMC_oxred_C"/>
    <property type="match status" value="1"/>
</dbReference>
<comment type="similarity">
    <text evidence="1">Belongs to the GMC oxidoreductase family.</text>
</comment>
<dbReference type="InterPro" id="IPR007867">
    <property type="entry name" value="GMC_OxRtase_C"/>
</dbReference>
<dbReference type="InterPro" id="IPR000172">
    <property type="entry name" value="GMC_OxRdtase_N"/>
</dbReference>
<organism evidence="7 8">
    <name type="scientific">Pelagibacterium luteolum</name>
    <dbReference type="NCBI Taxonomy" id="440168"/>
    <lineage>
        <taxon>Bacteria</taxon>
        <taxon>Pseudomonadati</taxon>
        <taxon>Pseudomonadota</taxon>
        <taxon>Alphaproteobacteria</taxon>
        <taxon>Hyphomicrobiales</taxon>
        <taxon>Devosiaceae</taxon>
        <taxon>Pelagibacterium</taxon>
    </lineage>
</organism>
<dbReference type="PANTHER" id="PTHR46056:SF12">
    <property type="entry name" value="LONG-CHAIN-ALCOHOL OXIDASE"/>
    <property type="match status" value="1"/>
</dbReference>
<evidence type="ECO:0000256" key="4">
    <source>
        <dbReference type="ARBA" id="ARBA00023002"/>
    </source>
</evidence>
<dbReference type="OrthoDB" id="9798604at2"/>
<evidence type="ECO:0000313" key="7">
    <source>
        <dbReference type="EMBL" id="SDG36002.1"/>
    </source>
</evidence>
<dbReference type="EMBL" id="FNCS01000002">
    <property type="protein sequence ID" value="SDG36002.1"/>
    <property type="molecule type" value="Genomic_DNA"/>
</dbReference>
<proteinExistence type="inferred from homology"/>
<keyword evidence="2" id="KW-0285">Flavoprotein</keyword>
<evidence type="ECO:0000259" key="6">
    <source>
        <dbReference type="Pfam" id="PF05199"/>
    </source>
</evidence>
<name>A0A1G7TLL9_9HYPH</name>
<dbReference type="InterPro" id="IPR036188">
    <property type="entry name" value="FAD/NAD-bd_sf"/>
</dbReference>
<evidence type="ECO:0000313" key="8">
    <source>
        <dbReference type="Proteomes" id="UP000199495"/>
    </source>
</evidence>
<feature type="domain" description="Glucose-methanol-choline oxidoreductase N-terminal" evidence="5">
    <location>
        <begin position="247"/>
        <end position="356"/>
    </location>
</feature>
<keyword evidence="4" id="KW-0560">Oxidoreductase</keyword>
<gene>
    <name evidence="7" type="ORF">SAMN04487974_102198</name>
</gene>
<keyword evidence="8" id="KW-1185">Reference proteome</keyword>
<sequence length="599" mass="66478">MDRPDLAPNTRETRVEKLPSVDVVIIGFGWTGSIMAQQMLEAGLNVVAIERGGWRDTPTDFAPTMAPDELRYYWRHEMFQETARETLTFRNNISQTALPMRKWGSFLPGSGVGGAGVHWNGQTFRFLPSDFVAKTHNEERYGPLPTGMTVQDYGVTYDELEPHFDTFEKLCGISGKAGNINGEIVEGGNPFEGWRSSEYPNPPMEMTFTQHRFEEAARGMGLNPFPGPSANMSRAYTNQHGISLAPCTYCGFCEKFGCGNYSKASPQTTIIPVVMRNPNFTLRTNSEVLHINKHPDGTRATGVTYIDADGRTFEQPAEIVIVAAYQLQSTRLMLLSGIGQPYDPRSGEGVVGKNYTYQVMSSINVFYDEEYTNNFVGAGALGMIVDDYNGDNFDHSGLGFIGGAYIGAWTTNARPIESHPVPEGVPEWGSEWKRSVRQNFLKTASISVHGASMAYRQNYLDLDPTYTDHWGRPLMRMTYDFTVNDRRLTNHITPIAEEIARGMGGREVKVNSREGAYDSVPYQTTHNTGGTIMGQNPSESVVNRYLQSWDCHNVFVMGAGAFPQNAGYNPTDTVAALAYFSADAIRNQYLQNPGPMVQA</sequence>